<comment type="caution">
    <text evidence="2">The sequence shown here is derived from an EMBL/GenBank/DDBJ whole genome shotgun (WGS) entry which is preliminary data.</text>
</comment>
<dbReference type="NCBIfam" id="TIGR00074">
    <property type="entry name" value="hypC_hupF"/>
    <property type="match status" value="1"/>
</dbReference>
<dbReference type="Gene3D" id="2.30.30.140">
    <property type="match status" value="1"/>
</dbReference>
<dbReference type="SUPFAM" id="SSF159127">
    <property type="entry name" value="HupF/HypC-like"/>
    <property type="match status" value="1"/>
</dbReference>
<dbReference type="HOGENOM" id="CLU_159381_2_2_7"/>
<dbReference type="PANTHER" id="PTHR35177">
    <property type="entry name" value="HYDROGENASE MATURATION FACTOR HYBG"/>
    <property type="match status" value="1"/>
</dbReference>
<dbReference type="PRINTS" id="PR00445">
    <property type="entry name" value="HUPFHYPC"/>
</dbReference>
<dbReference type="PANTHER" id="PTHR35177:SF2">
    <property type="entry name" value="HYDROGENASE MATURATION FACTOR HYBG"/>
    <property type="match status" value="1"/>
</dbReference>
<dbReference type="GO" id="GO:0005506">
    <property type="term" value="F:iron ion binding"/>
    <property type="evidence" value="ECO:0007669"/>
    <property type="project" value="TreeGrafter"/>
</dbReference>
<dbReference type="InterPro" id="IPR001109">
    <property type="entry name" value="Hydrogenase_HupF/HypC"/>
</dbReference>
<dbReference type="Proteomes" id="UP000019141">
    <property type="component" value="Unassembled WGS sequence"/>
</dbReference>
<dbReference type="GO" id="GO:0051604">
    <property type="term" value="P:protein maturation"/>
    <property type="evidence" value="ECO:0007669"/>
    <property type="project" value="TreeGrafter"/>
</dbReference>
<protein>
    <recommendedName>
        <fullName evidence="4">Hydrogenase assembly protein HupF</fullName>
    </recommendedName>
</protein>
<keyword evidence="3" id="KW-1185">Reference proteome</keyword>
<sequence length="88" mass="9443">MNMCLAVPGKILSLVSDDPIMRTGRVSFGGIVKEVNLAYTPEAGVDDYVIVHVGFAISTVDEQEAARVFAYLSELETLGEELSDALHG</sequence>
<organism evidence="2 3">
    <name type="scientific">Entotheonella factor</name>
    <dbReference type="NCBI Taxonomy" id="1429438"/>
    <lineage>
        <taxon>Bacteria</taxon>
        <taxon>Pseudomonadati</taxon>
        <taxon>Nitrospinota/Tectimicrobiota group</taxon>
        <taxon>Candidatus Tectimicrobiota</taxon>
        <taxon>Candidatus Entotheonellia</taxon>
        <taxon>Candidatus Entotheonellales</taxon>
        <taxon>Candidatus Entotheonellaceae</taxon>
        <taxon>Candidatus Entotheonella</taxon>
    </lineage>
</organism>
<evidence type="ECO:0000313" key="2">
    <source>
        <dbReference type="EMBL" id="ETW96621.1"/>
    </source>
</evidence>
<dbReference type="PATRIC" id="fig|1429438.4.peg.4938"/>
<dbReference type="Pfam" id="PF01455">
    <property type="entry name" value="HupF_HypC"/>
    <property type="match status" value="1"/>
</dbReference>
<proteinExistence type="inferred from homology"/>
<name>W4LH06_ENTF1</name>
<comment type="similarity">
    <text evidence="1">Belongs to the HupF/HypC family.</text>
</comment>
<dbReference type="AlphaFoldDB" id="W4LH06"/>
<dbReference type="GO" id="GO:1902670">
    <property type="term" value="F:carbon dioxide binding"/>
    <property type="evidence" value="ECO:0007669"/>
    <property type="project" value="TreeGrafter"/>
</dbReference>
<evidence type="ECO:0000256" key="1">
    <source>
        <dbReference type="ARBA" id="ARBA00006018"/>
    </source>
</evidence>
<dbReference type="EMBL" id="AZHW01000763">
    <property type="protein sequence ID" value="ETW96621.1"/>
    <property type="molecule type" value="Genomic_DNA"/>
</dbReference>
<evidence type="ECO:0000313" key="3">
    <source>
        <dbReference type="Proteomes" id="UP000019141"/>
    </source>
</evidence>
<reference evidence="2 3" key="1">
    <citation type="journal article" date="2014" name="Nature">
        <title>An environmental bacterial taxon with a large and distinct metabolic repertoire.</title>
        <authorList>
            <person name="Wilson M.C."/>
            <person name="Mori T."/>
            <person name="Ruckert C."/>
            <person name="Uria A.R."/>
            <person name="Helf M.J."/>
            <person name="Takada K."/>
            <person name="Gernert C."/>
            <person name="Steffens U.A."/>
            <person name="Heycke N."/>
            <person name="Schmitt S."/>
            <person name="Rinke C."/>
            <person name="Helfrich E.J."/>
            <person name="Brachmann A.O."/>
            <person name="Gurgui C."/>
            <person name="Wakimoto T."/>
            <person name="Kracht M."/>
            <person name="Crusemann M."/>
            <person name="Hentschel U."/>
            <person name="Abe I."/>
            <person name="Matsunaga S."/>
            <person name="Kalinowski J."/>
            <person name="Takeyama H."/>
            <person name="Piel J."/>
        </authorList>
    </citation>
    <scope>NUCLEOTIDE SEQUENCE [LARGE SCALE GENOMIC DNA]</scope>
    <source>
        <strain evidence="3">TSY1</strain>
    </source>
</reference>
<accession>W4LH06</accession>
<gene>
    <name evidence="2" type="ORF">ETSY1_25840</name>
</gene>
<evidence type="ECO:0008006" key="4">
    <source>
        <dbReference type="Google" id="ProtNLM"/>
    </source>
</evidence>